<proteinExistence type="predicted"/>
<sequence>MTTAHNIAGDSAVRVMQRLPEEHRTVGADIKRCVTLAKLQQPWGYTTMVLLALVPPLWDTCDGPVPSLGH</sequence>
<gene>
    <name evidence="1" type="ORF">MPSYJ_36290</name>
</gene>
<evidence type="ECO:0000313" key="2">
    <source>
        <dbReference type="Proteomes" id="UP000466514"/>
    </source>
</evidence>
<reference evidence="1 2" key="1">
    <citation type="journal article" date="2019" name="Emerg. Microbes Infect.">
        <title>Comprehensive subspecies identification of 175 nontuberculous mycobacteria species based on 7547 genomic profiles.</title>
        <authorList>
            <person name="Matsumoto Y."/>
            <person name="Kinjo T."/>
            <person name="Motooka D."/>
            <person name="Nabeya D."/>
            <person name="Jung N."/>
            <person name="Uechi K."/>
            <person name="Horii T."/>
            <person name="Iida T."/>
            <person name="Fujita J."/>
            <person name="Nakamura S."/>
        </authorList>
    </citation>
    <scope>NUCLEOTIDE SEQUENCE [LARGE SCALE GENOMIC DNA]</scope>
    <source>
        <strain evidence="1 2">JCM 13323</strain>
    </source>
</reference>
<accession>A0A7I7MD22</accession>
<dbReference type="EMBL" id="AP022574">
    <property type="protein sequence ID" value="BBX70168.1"/>
    <property type="molecule type" value="Genomic_DNA"/>
</dbReference>
<dbReference type="KEGG" id="mpsc:MPSYJ_36290"/>
<organism evidence="1 2">
    <name type="scientific">Mycolicibacterium psychrotolerans</name>
    <dbReference type="NCBI Taxonomy" id="216929"/>
    <lineage>
        <taxon>Bacteria</taxon>
        <taxon>Bacillati</taxon>
        <taxon>Actinomycetota</taxon>
        <taxon>Actinomycetes</taxon>
        <taxon>Mycobacteriales</taxon>
        <taxon>Mycobacteriaceae</taxon>
        <taxon>Mycolicibacterium</taxon>
    </lineage>
</organism>
<name>A0A7I7MD22_9MYCO</name>
<dbReference type="Proteomes" id="UP000466514">
    <property type="component" value="Chromosome"/>
</dbReference>
<keyword evidence="2" id="KW-1185">Reference proteome</keyword>
<dbReference type="RefSeq" id="WP_163723504.1">
    <property type="nucleotide sequence ID" value="NZ_AP022574.1"/>
</dbReference>
<dbReference type="AlphaFoldDB" id="A0A7I7MD22"/>
<evidence type="ECO:0000313" key="1">
    <source>
        <dbReference type="EMBL" id="BBX70168.1"/>
    </source>
</evidence>
<protein>
    <submittedName>
        <fullName evidence="1">Uncharacterized protein</fullName>
    </submittedName>
</protein>